<dbReference type="AlphaFoldDB" id="A3JX85"/>
<accession>A3JX85</accession>
<protein>
    <submittedName>
        <fullName evidence="6">Transcriptional regulator (Activator) protein of the pca operon, LysR family</fullName>
    </submittedName>
</protein>
<dbReference type="GO" id="GO:0032993">
    <property type="term" value="C:protein-DNA complex"/>
    <property type="evidence" value="ECO:0007669"/>
    <property type="project" value="TreeGrafter"/>
</dbReference>
<dbReference type="Gene3D" id="3.40.190.10">
    <property type="entry name" value="Periplasmic binding protein-like II"/>
    <property type="match status" value="2"/>
</dbReference>
<keyword evidence="3" id="KW-0238">DNA-binding</keyword>
<dbReference type="OrthoDB" id="9814165at2"/>
<gene>
    <name evidence="6" type="ORF">SSE37_18987</name>
</gene>
<dbReference type="PANTHER" id="PTHR30346:SF9">
    <property type="entry name" value="LYSR FAMILY TRANSCRIPTIONAL REGULATOR"/>
    <property type="match status" value="1"/>
</dbReference>
<keyword evidence="4" id="KW-0804">Transcription</keyword>
<comment type="similarity">
    <text evidence="1">Belongs to the LysR transcriptional regulatory family.</text>
</comment>
<dbReference type="PROSITE" id="PS50931">
    <property type="entry name" value="HTH_LYSR"/>
    <property type="match status" value="1"/>
</dbReference>
<dbReference type="Proteomes" id="UP000005713">
    <property type="component" value="Unassembled WGS sequence"/>
</dbReference>
<dbReference type="EMBL" id="AAYA01000001">
    <property type="protein sequence ID" value="EBA10121.1"/>
    <property type="molecule type" value="Genomic_DNA"/>
</dbReference>
<dbReference type="PANTHER" id="PTHR30346">
    <property type="entry name" value="TRANSCRIPTIONAL DUAL REGULATOR HCAR-RELATED"/>
    <property type="match status" value="1"/>
</dbReference>
<dbReference type="FunFam" id="1.10.10.10:FF:000001">
    <property type="entry name" value="LysR family transcriptional regulator"/>
    <property type="match status" value="1"/>
</dbReference>
<dbReference type="Gene3D" id="1.10.10.10">
    <property type="entry name" value="Winged helix-like DNA-binding domain superfamily/Winged helix DNA-binding domain"/>
    <property type="match status" value="1"/>
</dbReference>
<dbReference type="InterPro" id="IPR000847">
    <property type="entry name" value="LysR_HTH_N"/>
</dbReference>
<dbReference type="PRINTS" id="PR00039">
    <property type="entry name" value="HTHLYSR"/>
</dbReference>
<sequence length="297" mass="32615">MRHVRCFLTIARCGSMTAAAREMNSSQPAVSRSLAELEKLVGQPLFERGGRGLTLTEAGERLRRHLDPAVSQMEEGVRLAGGTAAVPRVSVGMLPNVARTLAMRSSVMFKEDAPDVDLELHWANVSELIVRLNRGEIDMLLGRLLSLEHMDGVSFEHLYPENIVFAVHHTHPFAARPDDVTLSEVGAELVVVPLAGTIIRRELDKFMTARGLARFRRQIETVSFEFTRSFLRETPSVAAIPLGAIRHELAEGELVKLGLSGEELVGSVGISFRSGRALSPEAARFAEVVRVVARDYA</sequence>
<dbReference type="GO" id="GO:0003700">
    <property type="term" value="F:DNA-binding transcription factor activity"/>
    <property type="evidence" value="ECO:0007669"/>
    <property type="project" value="InterPro"/>
</dbReference>
<keyword evidence="2" id="KW-0805">Transcription regulation</keyword>
<comment type="caution">
    <text evidence="6">The sequence shown here is derived from an EMBL/GenBank/DDBJ whole genome shotgun (WGS) entry which is preliminary data.</text>
</comment>
<evidence type="ECO:0000256" key="2">
    <source>
        <dbReference type="ARBA" id="ARBA00023015"/>
    </source>
</evidence>
<evidence type="ECO:0000256" key="1">
    <source>
        <dbReference type="ARBA" id="ARBA00009437"/>
    </source>
</evidence>
<reference evidence="6 7" key="1">
    <citation type="submission" date="2006-06" db="EMBL/GenBank/DDBJ databases">
        <authorList>
            <person name="Moran M.A."/>
            <person name="Ferriera S."/>
            <person name="Johnson J."/>
            <person name="Kravitz S."/>
            <person name="Beeson K."/>
            <person name="Sutton G."/>
            <person name="Rogers Y.-H."/>
            <person name="Friedman R."/>
            <person name="Frazier M."/>
            <person name="Venter J.C."/>
        </authorList>
    </citation>
    <scope>NUCLEOTIDE SEQUENCE [LARGE SCALE GENOMIC DNA]</scope>
    <source>
        <strain evidence="6 7">E-37</strain>
    </source>
</reference>
<proteinExistence type="inferred from homology"/>
<dbReference type="SUPFAM" id="SSF46785">
    <property type="entry name" value="Winged helix' DNA-binding domain"/>
    <property type="match status" value="1"/>
</dbReference>
<dbReference type="Pfam" id="PF03466">
    <property type="entry name" value="LysR_substrate"/>
    <property type="match status" value="1"/>
</dbReference>
<dbReference type="eggNOG" id="COG0583">
    <property type="taxonomic scope" value="Bacteria"/>
</dbReference>
<dbReference type="SUPFAM" id="SSF53850">
    <property type="entry name" value="Periplasmic binding protein-like II"/>
    <property type="match status" value="1"/>
</dbReference>
<evidence type="ECO:0000256" key="3">
    <source>
        <dbReference type="ARBA" id="ARBA00023125"/>
    </source>
</evidence>
<dbReference type="InterPro" id="IPR036388">
    <property type="entry name" value="WH-like_DNA-bd_sf"/>
</dbReference>
<dbReference type="InterPro" id="IPR036390">
    <property type="entry name" value="WH_DNA-bd_sf"/>
</dbReference>
<organism evidence="6 7">
    <name type="scientific">Sagittula stellata (strain ATCC 700073 / DSM 11524 / E-37)</name>
    <dbReference type="NCBI Taxonomy" id="388399"/>
    <lineage>
        <taxon>Bacteria</taxon>
        <taxon>Pseudomonadati</taxon>
        <taxon>Pseudomonadota</taxon>
        <taxon>Alphaproteobacteria</taxon>
        <taxon>Rhodobacterales</taxon>
        <taxon>Roseobacteraceae</taxon>
        <taxon>Sagittula</taxon>
    </lineage>
</organism>
<name>A3JX85_SAGS3</name>
<keyword evidence="7" id="KW-1185">Reference proteome</keyword>
<evidence type="ECO:0000256" key="4">
    <source>
        <dbReference type="ARBA" id="ARBA00023163"/>
    </source>
</evidence>
<dbReference type="Pfam" id="PF00126">
    <property type="entry name" value="HTH_1"/>
    <property type="match status" value="1"/>
</dbReference>
<dbReference type="GO" id="GO:0003677">
    <property type="term" value="F:DNA binding"/>
    <property type="evidence" value="ECO:0007669"/>
    <property type="project" value="UniProtKB-KW"/>
</dbReference>
<evidence type="ECO:0000313" key="6">
    <source>
        <dbReference type="EMBL" id="EBA10121.1"/>
    </source>
</evidence>
<dbReference type="InterPro" id="IPR005119">
    <property type="entry name" value="LysR_subst-bd"/>
</dbReference>
<feature type="domain" description="HTH lysR-type" evidence="5">
    <location>
        <begin position="1"/>
        <end position="56"/>
    </location>
</feature>
<evidence type="ECO:0000259" key="5">
    <source>
        <dbReference type="PROSITE" id="PS50931"/>
    </source>
</evidence>
<evidence type="ECO:0000313" key="7">
    <source>
        <dbReference type="Proteomes" id="UP000005713"/>
    </source>
</evidence>